<accession>A0ABR9PXN4</accession>
<evidence type="ECO:0000313" key="2">
    <source>
        <dbReference type="EMBL" id="MBE4752683.1"/>
    </source>
</evidence>
<dbReference type="PANTHER" id="PTHR39329:SF1">
    <property type="entry name" value="ETHANOLAMINE AMMONIA-LYASE LARGE SUBUNIT"/>
    <property type="match status" value="1"/>
</dbReference>
<reference evidence="2 3" key="1">
    <citation type="submission" date="2020-02" db="EMBL/GenBank/DDBJ databases">
        <authorList>
            <person name="Babadi Z.K."/>
            <person name="Risdian C."/>
            <person name="Ebrahimipour G.H."/>
            <person name="Wink J."/>
        </authorList>
    </citation>
    <scope>NUCLEOTIDE SEQUENCE [LARGE SCALE GENOMIC DNA]</scope>
    <source>
        <strain evidence="2 3">ZKHCc1 1396</strain>
    </source>
</reference>
<name>A0ABR9PXN4_9BACT</name>
<proteinExistence type="predicted"/>
<dbReference type="Gene3D" id="1.10.220.70">
    <property type="entry name" value="lyase"/>
    <property type="match status" value="1"/>
</dbReference>
<dbReference type="InterPro" id="IPR044939">
    <property type="entry name" value="EutB_dom_2_sf"/>
</dbReference>
<organism evidence="2 3">
    <name type="scientific">Corallococcus soli</name>
    <dbReference type="NCBI Taxonomy" id="2710757"/>
    <lineage>
        <taxon>Bacteria</taxon>
        <taxon>Pseudomonadati</taxon>
        <taxon>Myxococcota</taxon>
        <taxon>Myxococcia</taxon>
        <taxon>Myxococcales</taxon>
        <taxon>Cystobacterineae</taxon>
        <taxon>Myxococcaceae</taxon>
        <taxon>Corallococcus</taxon>
    </lineage>
</organism>
<dbReference type="InterPro" id="IPR013785">
    <property type="entry name" value="Aldolase_TIM"/>
</dbReference>
<evidence type="ECO:0000313" key="3">
    <source>
        <dbReference type="Proteomes" id="UP001516472"/>
    </source>
</evidence>
<dbReference type="Pfam" id="PF05985">
    <property type="entry name" value="EutC"/>
    <property type="match status" value="1"/>
</dbReference>
<protein>
    <submittedName>
        <fullName evidence="2">Ethanolamine ammonia-lyase</fullName>
    </submittedName>
</protein>
<dbReference type="Proteomes" id="UP001516472">
    <property type="component" value="Unassembled WGS sequence"/>
</dbReference>
<comment type="caution">
    <text evidence="2">The sequence shown here is derived from an EMBL/GenBank/DDBJ whole genome shotgun (WGS) entry which is preliminary data.</text>
</comment>
<evidence type="ECO:0000256" key="1">
    <source>
        <dbReference type="SAM" id="MobiDB-lite"/>
    </source>
</evidence>
<dbReference type="Gene3D" id="3.20.20.70">
    <property type="entry name" value="Aldolase class I"/>
    <property type="match status" value="1"/>
</dbReference>
<dbReference type="Pfam" id="PF06751">
    <property type="entry name" value="EutB"/>
    <property type="match status" value="1"/>
</dbReference>
<keyword evidence="3" id="KW-1185">Reference proteome</keyword>
<dbReference type="InterPro" id="IPR009246">
    <property type="entry name" value="EutC"/>
</dbReference>
<dbReference type="Gene3D" id="3.40.50.11240">
    <property type="entry name" value="Ethanolamine ammonia-lyase light chain (EutC)"/>
    <property type="match status" value="1"/>
</dbReference>
<dbReference type="InterPro" id="IPR010628">
    <property type="entry name" value="EutB"/>
</dbReference>
<dbReference type="InterPro" id="IPR042251">
    <property type="entry name" value="EutC_C"/>
</dbReference>
<dbReference type="RefSeq" id="WP_193429857.1">
    <property type="nucleotide sequence ID" value="NZ_CBCSIP010000149.1"/>
</dbReference>
<dbReference type="PANTHER" id="PTHR39329">
    <property type="entry name" value="ETHANOLAMINE AMMONIA-LYASE HEAVY CHAIN"/>
    <property type="match status" value="1"/>
</dbReference>
<gene>
    <name evidence="2" type="ORF">G4177_31440</name>
</gene>
<feature type="region of interest" description="Disordered" evidence="1">
    <location>
        <begin position="741"/>
        <end position="783"/>
    </location>
</feature>
<feature type="compositionally biased region" description="Low complexity" evidence="1">
    <location>
        <begin position="741"/>
        <end position="760"/>
    </location>
</feature>
<sequence>MSVRIPDVLPDEDVLDFVQRQHGAFDARLYQQVLGAANAFKEGDAAIGVAAADEDSRQRARVLLSRTRLDDVHAHPPFEDRLHVFSLEAWDAARWRRVADWTLGQLKAFLLTADEASVHDVLDGLPSDVIACVVKLMSDAELKAVGGRVFHPLPGSRVGARGYLGARLQPNSPTDHPEDIQWQVFNGWAFAVGDVVLGTNPVSSEPASVAAVEAALHDVLVTFGLTEVMPHCVLSHIDVQAQVEALRPGTTGIWFQSLGGNEAANRTFDVTLEKMVAHAAARTGKWGLYFETGQGADATNGHHHGTDMLIHESRKYGFARALKRRVAVAQASAGRDAAPWVHVNDVAGFIGPEVFRTREQLVRCCLEDIVMGKLHGLTLGLDVCSTLHMDVTLDDLGWCQEQLAEAGPAYLMALPTRNDPMLSYLTTSFQDHVRLRERYGLKVDDRMWAFFQELGVIDADGRPTEHFGDPRHVYVHYRRRRGDTRTEAELRAEAEAQMARVRARGVPLAVGHGEAPWTPEPALEEDLRRLYEDAKVGLWSELSDATVESLSGAVRLQTCSEDRRDYILHPPSGESLDDASQAVVRALRERHAGRWDAQLVVSDGLDPRSLMDAGHLAPFLDTLRAELGAQGWSVAPEVLVVKHGRVRAGYQVGRLLFGDEGDARPRALVHVIGERPGSGHHAYSAYLTAPAASTWAQPGAVDHDRTRLIAGISDTSVRPEDAAREAVRILAELAASARTVVPSAGASAATTSARTVAPSAGDPAAMTSAGTVAPSAGDSAAMG</sequence>
<dbReference type="EMBL" id="JAAIYO010000013">
    <property type="protein sequence ID" value="MBE4752683.1"/>
    <property type="molecule type" value="Genomic_DNA"/>
</dbReference>
<dbReference type="NCBIfam" id="NF011649">
    <property type="entry name" value="PRK15067.1"/>
    <property type="match status" value="1"/>
</dbReference>